<dbReference type="SUPFAM" id="SSF46785">
    <property type="entry name" value="Winged helix' DNA-binding domain"/>
    <property type="match status" value="1"/>
</dbReference>
<dbReference type="GO" id="GO:0003677">
    <property type="term" value="F:DNA binding"/>
    <property type="evidence" value="ECO:0007669"/>
    <property type="project" value="UniProtKB-KW"/>
</dbReference>
<dbReference type="Gene3D" id="1.10.4040.10">
    <property type="entry name" value="Penicillinase repressor domain"/>
    <property type="match status" value="1"/>
</dbReference>
<dbReference type="Pfam" id="PF03965">
    <property type="entry name" value="Penicillinase_R"/>
    <property type="match status" value="1"/>
</dbReference>
<reference evidence="6" key="1">
    <citation type="submission" date="2015-07" db="EMBL/GenBank/DDBJ databases">
        <title>Near-Complete Genome Sequence of the Cellulolytic Bacterium Bacteroides (Pseudobacteroides) cellulosolvens ATCC 35603.</title>
        <authorList>
            <person name="Dassa B."/>
            <person name="Utturkar S.M."/>
            <person name="Klingeman D.M."/>
            <person name="Hurt R.A."/>
            <person name="Keller M."/>
            <person name="Xu J."/>
            <person name="Reddy Y.H.K."/>
            <person name="Borovok I."/>
            <person name="Grinberg I.R."/>
            <person name="Lamed R."/>
            <person name="Zhivin O."/>
            <person name="Bayer E.A."/>
            <person name="Brown S.D."/>
        </authorList>
    </citation>
    <scope>NUCLEOTIDE SEQUENCE [LARGE SCALE GENOMIC DNA]</scope>
    <source>
        <strain evidence="6">DSM 2933</strain>
    </source>
</reference>
<keyword evidence="3" id="KW-0238">DNA-binding</keyword>
<dbReference type="InterPro" id="IPR036388">
    <property type="entry name" value="WH-like_DNA-bd_sf"/>
</dbReference>
<comment type="caution">
    <text evidence="5">The sequence shown here is derived from an EMBL/GenBank/DDBJ whole genome shotgun (WGS) entry which is preliminary data.</text>
</comment>
<dbReference type="STRING" id="398512.Bccel_3926"/>
<evidence type="ECO:0000256" key="1">
    <source>
        <dbReference type="ARBA" id="ARBA00011046"/>
    </source>
</evidence>
<dbReference type="Gene3D" id="1.10.10.10">
    <property type="entry name" value="Winged helix-like DNA-binding domain superfamily/Winged helix DNA-binding domain"/>
    <property type="match status" value="1"/>
</dbReference>
<dbReference type="PIRSF" id="PIRSF019455">
    <property type="entry name" value="CopR_AtkY"/>
    <property type="match status" value="1"/>
</dbReference>
<protein>
    <submittedName>
        <fullName evidence="5">Transcriptional repressor, CopY family</fullName>
    </submittedName>
</protein>
<gene>
    <name evidence="5" type="ORF">Bccel_3926</name>
</gene>
<dbReference type="InterPro" id="IPR005650">
    <property type="entry name" value="BlaI_family"/>
</dbReference>
<organism evidence="5 6">
    <name type="scientific">Pseudobacteroides cellulosolvens ATCC 35603 = DSM 2933</name>
    <dbReference type="NCBI Taxonomy" id="398512"/>
    <lineage>
        <taxon>Bacteria</taxon>
        <taxon>Bacillati</taxon>
        <taxon>Bacillota</taxon>
        <taxon>Clostridia</taxon>
        <taxon>Eubacteriales</taxon>
        <taxon>Oscillospiraceae</taxon>
        <taxon>Pseudobacteroides</taxon>
    </lineage>
</organism>
<evidence type="ECO:0000313" key="6">
    <source>
        <dbReference type="Proteomes" id="UP000036923"/>
    </source>
</evidence>
<dbReference type="eggNOG" id="COG3682">
    <property type="taxonomic scope" value="Bacteria"/>
</dbReference>
<keyword evidence="2" id="KW-0805">Transcription regulation</keyword>
<keyword evidence="6" id="KW-1185">Reference proteome</keyword>
<dbReference type="OrthoDB" id="9795583at2"/>
<sequence length="126" mass="14536">MTKVPQISDTEWQVMKVIWAKSPISANQVIESLEGSCNWKPKTIKTLLGRLVKKKVLGYHKESREYMYYSLISEKECVHAENKSFLSKVYGGAFNVMLTSFLEDEKLSSSEIDELKKILEEKVKEN</sequence>
<accession>A0A0L6JTA9</accession>
<dbReference type="InterPro" id="IPR036390">
    <property type="entry name" value="WH_DNA-bd_sf"/>
</dbReference>
<evidence type="ECO:0000313" key="5">
    <source>
        <dbReference type="EMBL" id="KNY28652.1"/>
    </source>
</evidence>
<dbReference type="GO" id="GO:0045892">
    <property type="term" value="P:negative regulation of DNA-templated transcription"/>
    <property type="evidence" value="ECO:0007669"/>
    <property type="project" value="InterPro"/>
</dbReference>
<comment type="similarity">
    <text evidence="1">Belongs to the BlaI transcriptional regulatory family.</text>
</comment>
<dbReference type="AlphaFoldDB" id="A0A0L6JTA9"/>
<dbReference type="EMBL" id="LGTC01000001">
    <property type="protein sequence ID" value="KNY28652.1"/>
    <property type="molecule type" value="Genomic_DNA"/>
</dbReference>
<evidence type="ECO:0000256" key="3">
    <source>
        <dbReference type="ARBA" id="ARBA00023125"/>
    </source>
</evidence>
<dbReference type="Proteomes" id="UP000036923">
    <property type="component" value="Unassembled WGS sequence"/>
</dbReference>
<name>A0A0L6JTA9_9FIRM</name>
<proteinExistence type="inferred from homology"/>
<dbReference type="RefSeq" id="WP_036936530.1">
    <property type="nucleotide sequence ID" value="NZ_JQKC01000002.1"/>
</dbReference>
<keyword evidence="4" id="KW-0804">Transcription</keyword>
<evidence type="ECO:0000256" key="4">
    <source>
        <dbReference type="ARBA" id="ARBA00023163"/>
    </source>
</evidence>
<evidence type="ECO:0000256" key="2">
    <source>
        <dbReference type="ARBA" id="ARBA00023015"/>
    </source>
</evidence>